<dbReference type="CDD" id="cd02440">
    <property type="entry name" value="AdoMet_MTases"/>
    <property type="match status" value="1"/>
</dbReference>
<protein>
    <submittedName>
        <fullName evidence="1">Putative S-adenosylmethionine-dependent methyltransferase/MSMEI_2290</fullName>
        <ecNumber evidence="1">2.1.1.-</ecNumber>
    </submittedName>
</protein>
<dbReference type="Pfam" id="PF13489">
    <property type="entry name" value="Methyltransf_23"/>
    <property type="match status" value="1"/>
</dbReference>
<gene>
    <name evidence="1" type="ORF">DEVEQU_01128</name>
</gene>
<dbReference type="EMBL" id="UZWD01000018">
    <property type="protein sequence ID" value="VDS03999.1"/>
    <property type="molecule type" value="Genomic_DNA"/>
</dbReference>
<dbReference type="PANTHER" id="PTHR42912:SF80">
    <property type="entry name" value="METHYLTRANSFERASE DOMAIN-CONTAINING PROTEIN"/>
    <property type="match status" value="1"/>
</dbReference>
<name>A0A447I907_9HYPH</name>
<proteinExistence type="predicted"/>
<dbReference type="GO" id="GO:0032259">
    <property type="term" value="P:methylation"/>
    <property type="evidence" value="ECO:0007669"/>
    <property type="project" value="UniProtKB-KW"/>
</dbReference>
<evidence type="ECO:0000313" key="1">
    <source>
        <dbReference type="EMBL" id="VDS03999.1"/>
    </source>
</evidence>
<dbReference type="InterPro" id="IPR029063">
    <property type="entry name" value="SAM-dependent_MTases_sf"/>
</dbReference>
<keyword evidence="1" id="KW-0489">Methyltransferase</keyword>
<dbReference type="PANTHER" id="PTHR42912">
    <property type="entry name" value="METHYLTRANSFERASE"/>
    <property type="match status" value="1"/>
</dbReference>
<dbReference type="InterPro" id="IPR050508">
    <property type="entry name" value="Methyltransf_Superfamily"/>
</dbReference>
<dbReference type="AlphaFoldDB" id="A0A447I907"/>
<dbReference type="GO" id="GO:0008168">
    <property type="term" value="F:methyltransferase activity"/>
    <property type="evidence" value="ECO:0007669"/>
    <property type="project" value="UniProtKB-KW"/>
</dbReference>
<keyword evidence="1" id="KW-0808">Transferase</keyword>
<dbReference type="Proteomes" id="UP000268844">
    <property type="component" value="Unassembled WGS sequence"/>
</dbReference>
<organism evidence="1 2">
    <name type="scientific">Devosia equisanguinis</name>
    <dbReference type="NCBI Taxonomy" id="2490941"/>
    <lineage>
        <taxon>Bacteria</taxon>
        <taxon>Pseudomonadati</taxon>
        <taxon>Pseudomonadota</taxon>
        <taxon>Alphaproteobacteria</taxon>
        <taxon>Hyphomicrobiales</taxon>
        <taxon>Devosiaceae</taxon>
        <taxon>Devosia</taxon>
    </lineage>
</organism>
<accession>A0A447I907</accession>
<evidence type="ECO:0000313" key="2">
    <source>
        <dbReference type="Proteomes" id="UP000268844"/>
    </source>
</evidence>
<dbReference type="SUPFAM" id="SSF53335">
    <property type="entry name" value="S-adenosyl-L-methionine-dependent methyltransferases"/>
    <property type="match status" value="1"/>
</dbReference>
<reference evidence="1 2" key="1">
    <citation type="submission" date="2018-12" db="EMBL/GenBank/DDBJ databases">
        <authorList>
            <person name="Criscuolo A."/>
        </authorList>
    </citation>
    <scope>NUCLEOTIDE SEQUENCE [LARGE SCALE GENOMIC DNA]</scope>
    <source>
        <strain evidence="1">ACIP1116281</strain>
    </source>
</reference>
<dbReference type="RefSeq" id="WP_164550269.1">
    <property type="nucleotide sequence ID" value="NZ_JBHTMH010000001.1"/>
</dbReference>
<sequence length="419" mass="46447">MSDANFYHEFERNFRGSREEIHGRLERGYADFLSVLVRHMPEPKALDLGCGRGEWLELAQSMGFSAHGVDLDAGMLADCIERGLSVTHGDAIDYLANEPDNSLAVVSGFHIAEHLPFDVLQKLISEAARALRPGGLLILETPNAENISVGTLSFHMDPTHNKPLPPGLLSFLPRHHGFERAEVLRLQENALLRDGGDVGLINVFTGVSPDYSVVAQKAGPDDITAEMAEVYARDRGLTLETLAGRFEGTLEQKSAARVDAARAELEARMEARIGELMEINRRQDQALGDLRGLVEQQHRRLDEQWAQIGAIYTSTSWRLTWPVRFAGKALKRARAMLVRIAKAMLRRLIKVPAVRQLSKWAEPRFPALANRARQALHGTAASAGVDAAGFRQELGDRLLSPRARMIYAQLADRAEDSQK</sequence>
<keyword evidence="2" id="KW-1185">Reference proteome</keyword>
<dbReference type="Gene3D" id="3.40.50.150">
    <property type="entry name" value="Vaccinia Virus protein VP39"/>
    <property type="match status" value="1"/>
</dbReference>
<dbReference type="EC" id="2.1.1.-" evidence="1"/>